<dbReference type="PANTHER" id="PTHR45436">
    <property type="entry name" value="SENSOR HISTIDINE KINASE YKOH"/>
    <property type="match status" value="1"/>
</dbReference>
<dbReference type="Gene3D" id="1.10.287.130">
    <property type="match status" value="1"/>
</dbReference>
<dbReference type="InterPro" id="IPR003660">
    <property type="entry name" value="HAMP_dom"/>
</dbReference>
<dbReference type="RefSeq" id="WP_122014145.1">
    <property type="nucleotide sequence ID" value="NZ_CP033169.1"/>
</dbReference>
<dbReference type="CDD" id="cd06225">
    <property type="entry name" value="HAMP"/>
    <property type="match status" value="1"/>
</dbReference>
<evidence type="ECO:0000256" key="5">
    <source>
        <dbReference type="ARBA" id="ARBA00022679"/>
    </source>
</evidence>
<dbReference type="InterPro" id="IPR050428">
    <property type="entry name" value="TCS_sensor_his_kinase"/>
</dbReference>
<protein>
    <recommendedName>
        <fullName evidence="3">histidine kinase</fullName>
        <ecNumber evidence="3">2.7.13.3</ecNumber>
    </recommendedName>
</protein>
<dbReference type="Pfam" id="PF02518">
    <property type="entry name" value="HATPase_c"/>
    <property type="match status" value="1"/>
</dbReference>
<dbReference type="PROSITE" id="PS50109">
    <property type="entry name" value="HIS_KIN"/>
    <property type="match status" value="1"/>
</dbReference>
<evidence type="ECO:0000256" key="9">
    <source>
        <dbReference type="ARBA" id="ARBA00023012"/>
    </source>
</evidence>
<evidence type="ECO:0000256" key="3">
    <source>
        <dbReference type="ARBA" id="ARBA00012438"/>
    </source>
</evidence>
<comment type="catalytic activity">
    <reaction evidence="1">
        <text>ATP + protein L-histidine = ADP + protein N-phospho-L-histidine.</text>
        <dbReference type="EC" id="2.7.13.3"/>
    </reaction>
</comment>
<dbReference type="SMART" id="SM00387">
    <property type="entry name" value="HATPase_c"/>
    <property type="match status" value="1"/>
</dbReference>
<dbReference type="SMART" id="SM00388">
    <property type="entry name" value="HisKA"/>
    <property type="match status" value="1"/>
</dbReference>
<dbReference type="Pfam" id="PF00512">
    <property type="entry name" value="HisKA"/>
    <property type="match status" value="1"/>
</dbReference>
<dbReference type="KEGG" id="bacg:D2962_03380"/>
<name>A0A3G2R3S6_9FIRM</name>
<evidence type="ECO:0000256" key="4">
    <source>
        <dbReference type="ARBA" id="ARBA00022553"/>
    </source>
</evidence>
<dbReference type="PRINTS" id="PR00344">
    <property type="entry name" value="BCTRLSENSOR"/>
</dbReference>
<keyword evidence="4" id="KW-0597">Phosphoprotein</keyword>
<evidence type="ECO:0000259" key="12">
    <source>
        <dbReference type="PROSITE" id="PS50109"/>
    </source>
</evidence>
<dbReference type="EMBL" id="CP033169">
    <property type="protein sequence ID" value="AYO29778.1"/>
    <property type="molecule type" value="Genomic_DNA"/>
</dbReference>
<dbReference type="InterPro" id="IPR036890">
    <property type="entry name" value="HATPase_C_sf"/>
</dbReference>
<evidence type="ECO:0000256" key="1">
    <source>
        <dbReference type="ARBA" id="ARBA00000085"/>
    </source>
</evidence>
<keyword evidence="6 11" id="KW-0812">Transmembrane</keyword>
<dbReference type="SUPFAM" id="SSF47384">
    <property type="entry name" value="Homodimeric domain of signal transducing histidine kinase"/>
    <property type="match status" value="1"/>
</dbReference>
<dbReference type="EC" id="2.7.13.3" evidence="3"/>
<dbReference type="FunFam" id="1.10.287.130:FF:000001">
    <property type="entry name" value="Two-component sensor histidine kinase"/>
    <property type="match status" value="1"/>
</dbReference>
<feature type="transmembrane region" description="Helical" evidence="11">
    <location>
        <begin position="12"/>
        <end position="33"/>
    </location>
</feature>
<evidence type="ECO:0000256" key="6">
    <source>
        <dbReference type="ARBA" id="ARBA00022692"/>
    </source>
</evidence>
<reference evidence="14 15" key="1">
    <citation type="submission" date="2018-10" db="EMBL/GenBank/DDBJ databases">
        <authorList>
            <person name="Zhang X."/>
        </authorList>
    </citation>
    <scope>NUCLEOTIDE SEQUENCE [LARGE SCALE GENOMIC DNA]</scope>
    <source>
        <strain evidence="14 15">SK-G1</strain>
    </source>
</reference>
<evidence type="ECO:0000313" key="14">
    <source>
        <dbReference type="EMBL" id="AYO29778.1"/>
    </source>
</evidence>
<dbReference type="GO" id="GO:0000155">
    <property type="term" value="F:phosphorelay sensor kinase activity"/>
    <property type="evidence" value="ECO:0007669"/>
    <property type="project" value="InterPro"/>
</dbReference>
<evidence type="ECO:0000259" key="13">
    <source>
        <dbReference type="PROSITE" id="PS50885"/>
    </source>
</evidence>
<dbReference type="Pfam" id="PF00672">
    <property type="entry name" value="HAMP"/>
    <property type="match status" value="1"/>
</dbReference>
<keyword evidence="9" id="KW-0902">Two-component regulatory system</keyword>
<gene>
    <name evidence="14" type="ORF">D2962_03380</name>
</gene>
<keyword evidence="10 11" id="KW-0472">Membrane</keyword>
<dbReference type="Proteomes" id="UP000280960">
    <property type="component" value="Chromosome"/>
</dbReference>
<accession>A0A3G2R3S6</accession>
<proteinExistence type="predicted"/>
<evidence type="ECO:0000256" key="8">
    <source>
        <dbReference type="ARBA" id="ARBA00022989"/>
    </source>
</evidence>
<dbReference type="SMART" id="SM00304">
    <property type="entry name" value="HAMP"/>
    <property type="match status" value="1"/>
</dbReference>
<dbReference type="GO" id="GO:0005886">
    <property type="term" value="C:plasma membrane"/>
    <property type="evidence" value="ECO:0007669"/>
    <property type="project" value="TreeGrafter"/>
</dbReference>
<dbReference type="CDD" id="cd00075">
    <property type="entry name" value="HATPase"/>
    <property type="match status" value="1"/>
</dbReference>
<evidence type="ECO:0000256" key="2">
    <source>
        <dbReference type="ARBA" id="ARBA00004370"/>
    </source>
</evidence>
<dbReference type="AlphaFoldDB" id="A0A3G2R3S6"/>
<dbReference type="SUPFAM" id="SSF158472">
    <property type="entry name" value="HAMP domain-like"/>
    <property type="match status" value="1"/>
</dbReference>
<evidence type="ECO:0000256" key="7">
    <source>
        <dbReference type="ARBA" id="ARBA00022777"/>
    </source>
</evidence>
<dbReference type="PANTHER" id="PTHR45436:SF5">
    <property type="entry name" value="SENSOR HISTIDINE KINASE TRCS"/>
    <property type="match status" value="1"/>
</dbReference>
<dbReference type="InterPro" id="IPR004358">
    <property type="entry name" value="Sig_transdc_His_kin-like_C"/>
</dbReference>
<evidence type="ECO:0000256" key="10">
    <source>
        <dbReference type="ARBA" id="ARBA00023136"/>
    </source>
</evidence>
<organism evidence="14 15">
    <name type="scientific">Biomaibacter acetigenes</name>
    <dbReference type="NCBI Taxonomy" id="2316383"/>
    <lineage>
        <taxon>Bacteria</taxon>
        <taxon>Bacillati</taxon>
        <taxon>Bacillota</taxon>
        <taxon>Clostridia</taxon>
        <taxon>Thermosediminibacterales</taxon>
        <taxon>Tepidanaerobacteraceae</taxon>
        <taxon>Biomaibacter</taxon>
    </lineage>
</organism>
<keyword evidence="8 11" id="KW-1133">Transmembrane helix</keyword>
<dbReference type="Gene3D" id="3.30.565.10">
    <property type="entry name" value="Histidine kinase-like ATPase, C-terminal domain"/>
    <property type="match status" value="1"/>
</dbReference>
<sequence>MKNLTIRTKMTLWYSFMLLVLLSIFSFFVYILMSRMMYSGEESLIKAHAAQAISVIELENGRIKFAEPNELMTSGTYIFVYDKKGQMIFGSKGIYPEINMQRPSEEKLRVVNIKDDAWIIYDRPVYEENKLVAWVRASRSLASVRHALENLRDILVVTIPLFLIIAAGGGLFLANRALAPIDRITKTARAIGRGDLSRRLNMPKVEDEVGRLAMTFDEMLDRLETSFKKERQFTSDASHELRTPLAVIRALAEETLMGARSEEEFRDTLEDILKETTNMQNMVSQLLLLTRGDEGRYQLEMENIDLKIVIEDVMGEMEAMAGQYGVNLYFQAEKSVVVKGDQTLLTRLFMNLIDNAIKYNTEGGWVKVTLHEAKGFARIIVKDSGIGIPKEDIPHVFDRFYRVDRSRSSDGTGLGLSIVQWIVKIHNGQIYVKSRPGEGTEFEILLPL</sequence>
<dbReference type="CDD" id="cd00082">
    <property type="entry name" value="HisKA"/>
    <property type="match status" value="1"/>
</dbReference>
<dbReference type="Gene3D" id="6.10.340.10">
    <property type="match status" value="1"/>
</dbReference>
<dbReference type="InterPro" id="IPR005467">
    <property type="entry name" value="His_kinase_dom"/>
</dbReference>
<evidence type="ECO:0000313" key="15">
    <source>
        <dbReference type="Proteomes" id="UP000280960"/>
    </source>
</evidence>
<feature type="transmembrane region" description="Helical" evidence="11">
    <location>
        <begin position="154"/>
        <end position="174"/>
    </location>
</feature>
<feature type="domain" description="HAMP" evidence="13">
    <location>
        <begin position="175"/>
        <end position="228"/>
    </location>
</feature>
<dbReference type="InterPro" id="IPR003594">
    <property type="entry name" value="HATPase_dom"/>
</dbReference>
<dbReference type="InterPro" id="IPR036097">
    <property type="entry name" value="HisK_dim/P_sf"/>
</dbReference>
<keyword evidence="7 14" id="KW-0418">Kinase</keyword>
<comment type="subcellular location">
    <subcellularLocation>
        <location evidence="2">Membrane</location>
    </subcellularLocation>
</comment>
<keyword evidence="15" id="KW-1185">Reference proteome</keyword>
<dbReference type="InterPro" id="IPR003661">
    <property type="entry name" value="HisK_dim/P_dom"/>
</dbReference>
<feature type="domain" description="Histidine kinase" evidence="12">
    <location>
        <begin position="236"/>
        <end position="448"/>
    </location>
</feature>
<dbReference type="PROSITE" id="PS50885">
    <property type="entry name" value="HAMP"/>
    <property type="match status" value="1"/>
</dbReference>
<keyword evidence="5" id="KW-0808">Transferase</keyword>
<dbReference type="SUPFAM" id="SSF55874">
    <property type="entry name" value="ATPase domain of HSP90 chaperone/DNA topoisomerase II/histidine kinase"/>
    <property type="match status" value="1"/>
</dbReference>
<evidence type="ECO:0000256" key="11">
    <source>
        <dbReference type="SAM" id="Phobius"/>
    </source>
</evidence>
<dbReference type="FunFam" id="3.30.565.10:FF:000006">
    <property type="entry name" value="Sensor histidine kinase WalK"/>
    <property type="match status" value="1"/>
</dbReference>